<dbReference type="Proteomes" id="UP000789366">
    <property type="component" value="Unassembled WGS sequence"/>
</dbReference>
<comment type="caution">
    <text evidence="1">The sequence shown here is derived from an EMBL/GenBank/DDBJ whole genome shotgun (WGS) entry which is preliminary data.</text>
</comment>
<accession>A0ACA9KTN9</accession>
<keyword evidence="2" id="KW-1185">Reference proteome</keyword>
<organism evidence="1 2">
    <name type="scientific">Cetraspora pellucida</name>
    <dbReference type="NCBI Taxonomy" id="1433469"/>
    <lineage>
        <taxon>Eukaryota</taxon>
        <taxon>Fungi</taxon>
        <taxon>Fungi incertae sedis</taxon>
        <taxon>Mucoromycota</taxon>
        <taxon>Glomeromycotina</taxon>
        <taxon>Glomeromycetes</taxon>
        <taxon>Diversisporales</taxon>
        <taxon>Gigasporaceae</taxon>
        <taxon>Cetraspora</taxon>
    </lineage>
</organism>
<dbReference type="EMBL" id="CAJVPW010001821">
    <property type="protein sequence ID" value="CAG8492779.1"/>
    <property type="molecule type" value="Genomic_DNA"/>
</dbReference>
<name>A0ACA9KTN9_9GLOM</name>
<evidence type="ECO:0000313" key="1">
    <source>
        <dbReference type="EMBL" id="CAG8492779.1"/>
    </source>
</evidence>
<sequence length="277" mass="32256">MIHPFLFLVLAIGFSFLFTRTIYKSESICSDNSEKIEGWLFTNNANYEESFPVYNTMKNIINSLEQTSFIIEKIIEILKHSLIIETLYKFQISCSNYKLKNNIIDQNIYSMLFYCQSNRIKVVKIIESLHSLHNNQFYKVPSPENLIIGLHYSGYSASYIEIKYFNYLYSIFQSLQNTSTLNSEDYKTPNENYVLKQENYSSAIETTISNKISILNNTIIEAKDICDSVEEGNSLSEEIIDIDDIQQKINNTIHDINGECKEFKILYLNPICYDVKI</sequence>
<protein>
    <submittedName>
        <fullName evidence="1">12004_t:CDS:1</fullName>
    </submittedName>
</protein>
<reference evidence="1" key="1">
    <citation type="submission" date="2021-06" db="EMBL/GenBank/DDBJ databases">
        <authorList>
            <person name="Kallberg Y."/>
            <person name="Tangrot J."/>
            <person name="Rosling A."/>
        </authorList>
    </citation>
    <scope>NUCLEOTIDE SEQUENCE</scope>
    <source>
        <strain evidence="1">28 12/20/2015</strain>
    </source>
</reference>
<evidence type="ECO:0000313" key="2">
    <source>
        <dbReference type="Proteomes" id="UP000789366"/>
    </source>
</evidence>
<proteinExistence type="predicted"/>
<gene>
    <name evidence="1" type="ORF">SPELUC_LOCUS2635</name>
</gene>